<evidence type="ECO:0000313" key="3">
    <source>
        <dbReference type="Proteomes" id="UP000078542"/>
    </source>
</evidence>
<name>A0A151IFM9_9HYME</name>
<keyword evidence="3" id="KW-1185">Reference proteome</keyword>
<dbReference type="STRING" id="456900.A0A151IFM9"/>
<feature type="compositionally biased region" description="Acidic residues" evidence="1">
    <location>
        <begin position="113"/>
        <end position="128"/>
    </location>
</feature>
<sequence>MNRKLRNKLPIAQRSLVGTKIKRNVVHSKLINKQNVFKSYYDKKAKEQSLLKVNQNVTIRKGDSWVPAIIVKICKEPRSYLIRNDKGQMLRRNSNHIRRSSIKPIVSPNNVLSDDDDDENTLDDDCESVLDNGKSNTDEGDSSRCEEESEDNAGNSHISVNDANGATRPKRSTRMPGRFNDFFYLL</sequence>
<dbReference type="AlphaFoldDB" id="A0A151IFM9"/>
<reference evidence="2 3" key="1">
    <citation type="submission" date="2016-03" db="EMBL/GenBank/DDBJ databases">
        <title>Cyphomyrmex costatus WGS genome.</title>
        <authorList>
            <person name="Nygaard S."/>
            <person name="Hu H."/>
            <person name="Boomsma J."/>
            <person name="Zhang G."/>
        </authorList>
    </citation>
    <scope>NUCLEOTIDE SEQUENCE [LARGE SCALE GENOMIC DNA]</scope>
    <source>
        <strain evidence="2">MS0001</strain>
        <tissue evidence="2">Whole body</tissue>
    </source>
</reference>
<accession>A0A151IFM9</accession>
<organism evidence="2 3">
    <name type="scientific">Cyphomyrmex costatus</name>
    <dbReference type="NCBI Taxonomy" id="456900"/>
    <lineage>
        <taxon>Eukaryota</taxon>
        <taxon>Metazoa</taxon>
        <taxon>Ecdysozoa</taxon>
        <taxon>Arthropoda</taxon>
        <taxon>Hexapoda</taxon>
        <taxon>Insecta</taxon>
        <taxon>Pterygota</taxon>
        <taxon>Neoptera</taxon>
        <taxon>Endopterygota</taxon>
        <taxon>Hymenoptera</taxon>
        <taxon>Apocrita</taxon>
        <taxon>Aculeata</taxon>
        <taxon>Formicoidea</taxon>
        <taxon>Formicidae</taxon>
        <taxon>Myrmicinae</taxon>
        <taxon>Cyphomyrmex</taxon>
    </lineage>
</organism>
<dbReference type="PANTHER" id="PTHR33244:SF3">
    <property type="entry name" value="PEPTIDASE A2 DOMAIN-CONTAINING PROTEIN"/>
    <property type="match status" value="1"/>
</dbReference>
<dbReference type="EMBL" id="KQ977805">
    <property type="protein sequence ID" value="KYM99557.1"/>
    <property type="molecule type" value="Genomic_DNA"/>
</dbReference>
<gene>
    <name evidence="2" type="ORF">ALC62_09697</name>
</gene>
<feature type="region of interest" description="Disordered" evidence="1">
    <location>
        <begin position="92"/>
        <end position="174"/>
    </location>
</feature>
<evidence type="ECO:0000313" key="2">
    <source>
        <dbReference type="EMBL" id="KYM99557.1"/>
    </source>
</evidence>
<proteinExistence type="predicted"/>
<evidence type="ECO:0000256" key="1">
    <source>
        <dbReference type="SAM" id="MobiDB-lite"/>
    </source>
</evidence>
<dbReference type="Proteomes" id="UP000078542">
    <property type="component" value="Unassembled WGS sequence"/>
</dbReference>
<protein>
    <submittedName>
        <fullName evidence="2">Uncharacterized protein</fullName>
    </submittedName>
</protein>
<dbReference type="PANTHER" id="PTHR33244">
    <property type="entry name" value="INTEGRASE CATALYTIC DOMAIN-CONTAINING PROTEIN-RELATED"/>
    <property type="match status" value="1"/>
</dbReference>
<feature type="compositionally biased region" description="Polar residues" evidence="1">
    <location>
        <begin position="152"/>
        <end position="164"/>
    </location>
</feature>